<dbReference type="InterPro" id="IPR016166">
    <property type="entry name" value="FAD-bd_PCMH"/>
</dbReference>
<dbReference type="Gene3D" id="3.40.462.20">
    <property type="match status" value="1"/>
</dbReference>
<keyword evidence="5" id="KW-0560">Oxidoreductase</keyword>
<dbReference type="InterPro" id="IPR006094">
    <property type="entry name" value="Oxid_FAD_bind_N"/>
</dbReference>
<dbReference type="PROSITE" id="PS51387">
    <property type="entry name" value="FAD_PCMH"/>
    <property type="match status" value="1"/>
</dbReference>
<comment type="similarity">
    <text evidence="2">Belongs to the oxygen-dependent FAD-linked oxidoreductase family.</text>
</comment>
<dbReference type="PANTHER" id="PTHR42973:SF39">
    <property type="entry name" value="FAD-BINDING PCMH-TYPE DOMAIN-CONTAINING PROTEIN"/>
    <property type="match status" value="1"/>
</dbReference>
<sequence>MITRRQLIARGAAGALALALPEAAEARRLTRTQERALRTAVRGRVLVPGGSGYDAARVVFNTRWDGVKPPAVVQARDTADVRAVVRWADRFDVPLVARSGGHGYSGNSTSASAVVVDLDALDAVRFNDGIATLGPGARLGDVYARLASRGLTIPAGSCPTVAVGGLVLGGGMGLAGRAFGLTCDRVTSFDVVDADGRRRRVDDGSLFWALRGGGGSFAIVTAVRLRTRRVTTAAFFSVSYPRGAREEALQRWDALAPKAPRELTAILTLTTDGATAFGQYLGSPTALRRLIRPLGGVPTVGSADYRTVQRRWAGNANPPRSAFAASSMYVTKRLTASGRRAFVAAADTGATLILDAYGGAINRPDGDATAFPHRDARFSVQVISYRDVATARTQVRRARKAIAQYGGGAYLNYADPDLTHATRGYWGANLERLRRVKREVDPANRFRPAQGVRPAT</sequence>
<dbReference type="RefSeq" id="WP_121251372.1">
    <property type="nucleotide sequence ID" value="NZ_RBIL01000001.1"/>
</dbReference>
<evidence type="ECO:0000313" key="8">
    <source>
        <dbReference type="Proteomes" id="UP000278962"/>
    </source>
</evidence>
<dbReference type="AlphaFoldDB" id="A0A660LHH2"/>
<dbReference type="SUPFAM" id="SSF56176">
    <property type="entry name" value="FAD-binding/transporter-associated domain-like"/>
    <property type="match status" value="1"/>
</dbReference>
<dbReference type="Proteomes" id="UP000278962">
    <property type="component" value="Unassembled WGS sequence"/>
</dbReference>
<evidence type="ECO:0000256" key="3">
    <source>
        <dbReference type="ARBA" id="ARBA00022630"/>
    </source>
</evidence>
<dbReference type="PROSITE" id="PS00862">
    <property type="entry name" value="OX2_COVAL_FAD"/>
    <property type="match status" value="1"/>
</dbReference>
<name>A0A660LHH2_9ACTN</name>
<evidence type="ECO:0000313" key="7">
    <source>
        <dbReference type="EMBL" id="RKQ93343.1"/>
    </source>
</evidence>
<feature type="domain" description="FAD-binding PCMH-type" evidence="6">
    <location>
        <begin position="65"/>
        <end position="230"/>
    </location>
</feature>
<dbReference type="PANTHER" id="PTHR42973">
    <property type="entry name" value="BINDING OXIDOREDUCTASE, PUTATIVE (AFU_ORTHOLOGUE AFUA_1G17690)-RELATED"/>
    <property type="match status" value="1"/>
</dbReference>
<dbReference type="SUPFAM" id="SSF55103">
    <property type="entry name" value="FAD-linked oxidases, C-terminal domain"/>
    <property type="match status" value="1"/>
</dbReference>
<dbReference type="InterPro" id="IPR012951">
    <property type="entry name" value="BBE"/>
</dbReference>
<dbReference type="InterPro" id="IPR050416">
    <property type="entry name" value="FAD-linked_Oxidoreductase"/>
</dbReference>
<proteinExistence type="inferred from homology"/>
<dbReference type="GO" id="GO:0016491">
    <property type="term" value="F:oxidoreductase activity"/>
    <property type="evidence" value="ECO:0007669"/>
    <property type="project" value="UniProtKB-KW"/>
</dbReference>
<dbReference type="InterPro" id="IPR016164">
    <property type="entry name" value="FAD-linked_Oxase-like_C"/>
</dbReference>
<evidence type="ECO:0000256" key="5">
    <source>
        <dbReference type="ARBA" id="ARBA00023002"/>
    </source>
</evidence>
<dbReference type="Pfam" id="PF01565">
    <property type="entry name" value="FAD_binding_4"/>
    <property type="match status" value="1"/>
</dbReference>
<dbReference type="PROSITE" id="PS51318">
    <property type="entry name" value="TAT"/>
    <property type="match status" value="1"/>
</dbReference>
<dbReference type="InterPro" id="IPR016169">
    <property type="entry name" value="FAD-bd_PCMH_sub2"/>
</dbReference>
<evidence type="ECO:0000256" key="4">
    <source>
        <dbReference type="ARBA" id="ARBA00022827"/>
    </source>
</evidence>
<dbReference type="InterPro" id="IPR036318">
    <property type="entry name" value="FAD-bd_PCMH-like_sf"/>
</dbReference>
<dbReference type="InterPro" id="IPR006311">
    <property type="entry name" value="TAT_signal"/>
</dbReference>
<dbReference type="Pfam" id="PF08031">
    <property type="entry name" value="BBE"/>
    <property type="match status" value="1"/>
</dbReference>
<protein>
    <submittedName>
        <fullName evidence="7">FAD/FMN-containing dehydrogenase</fullName>
    </submittedName>
</protein>
<accession>A0A660LHH2</accession>
<evidence type="ECO:0000259" key="6">
    <source>
        <dbReference type="PROSITE" id="PS51387"/>
    </source>
</evidence>
<organism evidence="7 8">
    <name type="scientific">Solirubrobacter pauli</name>
    <dbReference type="NCBI Taxonomy" id="166793"/>
    <lineage>
        <taxon>Bacteria</taxon>
        <taxon>Bacillati</taxon>
        <taxon>Actinomycetota</taxon>
        <taxon>Thermoleophilia</taxon>
        <taxon>Solirubrobacterales</taxon>
        <taxon>Solirubrobacteraceae</taxon>
        <taxon>Solirubrobacter</taxon>
    </lineage>
</organism>
<reference evidence="7 8" key="1">
    <citation type="submission" date="2018-10" db="EMBL/GenBank/DDBJ databases">
        <title>Genomic Encyclopedia of Archaeal and Bacterial Type Strains, Phase II (KMG-II): from individual species to whole genera.</title>
        <authorList>
            <person name="Goeker M."/>
        </authorList>
    </citation>
    <scope>NUCLEOTIDE SEQUENCE [LARGE SCALE GENOMIC DNA]</scope>
    <source>
        <strain evidence="7 8">DSM 14954</strain>
    </source>
</reference>
<keyword evidence="8" id="KW-1185">Reference proteome</keyword>
<dbReference type="InterPro" id="IPR006093">
    <property type="entry name" value="Oxy_OxRdtase_FAD_BS"/>
</dbReference>
<gene>
    <name evidence="7" type="ORF">C8N24_3205</name>
</gene>
<dbReference type="OrthoDB" id="545125at2"/>
<comment type="caution">
    <text evidence="7">The sequence shown here is derived from an EMBL/GenBank/DDBJ whole genome shotgun (WGS) entry which is preliminary data.</text>
</comment>
<comment type="cofactor">
    <cofactor evidence="1">
        <name>FAD</name>
        <dbReference type="ChEBI" id="CHEBI:57692"/>
    </cofactor>
</comment>
<keyword evidence="4" id="KW-0274">FAD</keyword>
<dbReference type="Gene3D" id="3.30.465.10">
    <property type="match status" value="1"/>
</dbReference>
<keyword evidence="3" id="KW-0285">Flavoprotein</keyword>
<evidence type="ECO:0000256" key="1">
    <source>
        <dbReference type="ARBA" id="ARBA00001974"/>
    </source>
</evidence>
<dbReference type="GO" id="GO:0071949">
    <property type="term" value="F:FAD binding"/>
    <property type="evidence" value="ECO:0007669"/>
    <property type="project" value="InterPro"/>
</dbReference>
<evidence type="ECO:0000256" key="2">
    <source>
        <dbReference type="ARBA" id="ARBA00005466"/>
    </source>
</evidence>
<dbReference type="EMBL" id="RBIL01000001">
    <property type="protein sequence ID" value="RKQ93343.1"/>
    <property type="molecule type" value="Genomic_DNA"/>
</dbReference>